<feature type="transmembrane region" description="Helical" evidence="1">
    <location>
        <begin position="36"/>
        <end position="56"/>
    </location>
</feature>
<gene>
    <name evidence="2" type="ORF">OB919_10190</name>
</gene>
<keyword evidence="1" id="KW-1133">Transmembrane helix</keyword>
<feature type="transmembrane region" description="Helical" evidence="1">
    <location>
        <begin position="6"/>
        <end position="24"/>
    </location>
</feature>
<dbReference type="Proteomes" id="UP001321047">
    <property type="component" value="Unassembled WGS sequence"/>
</dbReference>
<organism evidence="2 3">
    <name type="scientific">Natronosalvus hydrolyticus</name>
    <dbReference type="NCBI Taxonomy" id="2979988"/>
    <lineage>
        <taxon>Archaea</taxon>
        <taxon>Methanobacteriati</taxon>
        <taxon>Methanobacteriota</taxon>
        <taxon>Stenosarchaea group</taxon>
        <taxon>Halobacteria</taxon>
        <taxon>Halobacteriales</taxon>
        <taxon>Natrialbaceae</taxon>
        <taxon>Natronosalvus</taxon>
    </lineage>
</organism>
<sequence length="102" mass="11208">MHTELIIAKLVVVVLGFLIALQAYRSYRRGNGQPMLYVAIGFVFISLGSVIEGILFELEVMSIYQAGAIQTGIVAIGMLFVLYSLYGGSMRYKVVLGEGDRK</sequence>
<feature type="transmembrane region" description="Helical" evidence="1">
    <location>
        <begin position="62"/>
        <end position="86"/>
    </location>
</feature>
<keyword evidence="1" id="KW-0472">Membrane</keyword>
<evidence type="ECO:0000313" key="2">
    <source>
        <dbReference type="EMBL" id="MCU4752352.1"/>
    </source>
</evidence>
<accession>A0AAP3E700</accession>
<comment type="caution">
    <text evidence="2">The sequence shown here is derived from an EMBL/GenBank/DDBJ whole genome shotgun (WGS) entry which is preliminary data.</text>
</comment>
<protein>
    <submittedName>
        <fullName evidence="2">Uncharacterized protein</fullName>
    </submittedName>
</protein>
<dbReference type="RefSeq" id="WP_342808692.1">
    <property type="nucleotide sequence ID" value="NZ_JAOPJZ010000006.1"/>
</dbReference>
<dbReference type="InterPro" id="IPR055943">
    <property type="entry name" value="DUF7521"/>
</dbReference>
<keyword evidence="1" id="KW-0812">Transmembrane</keyword>
<proteinExistence type="predicted"/>
<dbReference type="EMBL" id="JAOPJZ010000006">
    <property type="protein sequence ID" value="MCU4752352.1"/>
    <property type="molecule type" value="Genomic_DNA"/>
</dbReference>
<dbReference type="AlphaFoldDB" id="A0AAP3E700"/>
<evidence type="ECO:0000313" key="3">
    <source>
        <dbReference type="Proteomes" id="UP001321047"/>
    </source>
</evidence>
<name>A0AAP3E700_9EURY</name>
<evidence type="ECO:0000256" key="1">
    <source>
        <dbReference type="SAM" id="Phobius"/>
    </source>
</evidence>
<dbReference type="Pfam" id="PF24365">
    <property type="entry name" value="DUF7521"/>
    <property type="match status" value="1"/>
</dbReference>
<keyword evidence="3" id="KW-1185">Reference proteome</keyword>
<reference evidence="2 3" key="1">
    <citation type="submission" date="2022-09" db="EMBL/GenBank/DDBJ databases">
        <title>Enrichment on poylsaccharides allowed isolation of novel metabolic and taxonomic groups of Haloarchaea.</title>
        <authorList>
            <person name="Sorokin D.Y."/>
            <person name="Elcheninov A.G."/>
            <person name="Khizhniak T.V."/>
            <person name="Kolganova T.V."/>
            <person name="Kublanov I.V."/>
        </authorList>
    </citation>
    <scope>NUCLEOTIDE SEQUENCE [LARGE SCALE GENOMIC DNA]</scope>
    <source>
        <strain evidence="2 3">AArc-curdl1</strain>
    </source>
</reference>